<dbReference type="EMBL" id="AC022314">
    <property type="protein sequence ID" value="AAF79667.1"/>
    <property type="molecule type" value="Genomic_DNA"/>
</dbReference>
<dbReference type="PANTHER" id="PTHR31232">
    <property type="match status" value="1"/>
</dbReference>
<name>Q9LNZ7_ARATH</name>
<evidence type="ECO:0000313" key="8">
    <source>
        <dbReference type="EMBL" id="CBL43002.1"/>
    </source>
</evidence>
<dbReference type="PANTHER" id="PTHR31232:SF54">
    <property type="entry name" value="S-PROTEIN HOMOLOG-RELATED"/>
    <property type="match status" value="1"/>
</dbReference>
<evidence type="ECO:0000313" key="7">
    <source>
        <dbReference type="EMBL" id="AAF79667.1"/>
    </source>
</evidence>
<dbReference type="GO" id="GO:0005576">
    <property type="term" value="C:extracellular region"/>
    <property type="evidence" value="ECO:0007669"/>
    <property type="project" value="UniProtKB-SubCell"/>
</dbReference>
<reference key="1">
    <citation type="journal article" date="2000" name="Nature">
        <title>Sequence and analysis of chromosome 1 of the plant Arabidopsis thaliana.</title>
        <authorList>
            <person name="Theologis A."/>
            <person name="Ecker J.R."/>
            <person name="Palm C.J."/>
            <person name="Federspiel N.A."/>
            <person name="Kaul S."/>
            <person name="White O."/>
            <person name="Alonso J."/>
            <person name="Altafi H."/>
            <person name="Araujo R."/>
            <person name="Bowman C.L."/>
            <person name="Brooks S.Y."/>
            <person name="Buehler E."/>
            <person name="Chan A."/>
            <person name="Chao Q."/>
            <person name="Chen H."/>
            <person name="Cheuk R.F."/>
            <person name="Chin C.W."/>
            <person name="Chung M.K."/>
            <person name="Conn L."/>
            <person name="Conway A.B."/>
            <person name="Conway A.R."/>
            <person name="Creasy T.H."/>
            <person name="Dewar K."/>
            <person name="Dunn P."/>
            <person name="Etgu P."/>
            <person name="Feldblyum T.V."/>
            <person name="Feng J."/>
            <person name="Fong B."/>
            <person name="Fujii C.Y."/>
            <person name="Gill J.E."/>
            <person name="Goldsmith A.D."/>
            <person name="Haas B."/>
            <person name="Hansen N.F."/>
            <person name="Hughes B."/>
            <person name="Huizar L."/>
            <person name="Hunter J.L."/>
            <person name="Jenkins J."/>
            <person name="Johnson-Hopson C."/>
            <person name="Khan S."/>
            <person name="Khaykin E."/>
            <person name="Kim C.J."/>
            <person name="Koo H.L."/>
            <person name="Kremenetskaia I."/>
            <person name="Kurtz D.B."/>
            <person name="Kwan A."/>
            <person name="Lam B."/>
            <person name="Langin-Hooper S."/>
            <person name="Lee A."/>
            <person name="Lee J.M."/>
            <person name="Lenz C.A."/>
            <person name="Li J.H."/>
            <person name="Li Y."/>
            <person name="Lin X."/>
            <person name="Liu S.X."/>
            <person name="Liu Z.A."/>
            <person name="Luros J.S."/>
            <person name="Maiti R."/>
            <person name="Marziali A."/>
            <person name="Militscher J."/>
            <person name="Miranda M."/>
            <person name="Nguyen M."/>
            <person name="Nierman W.C."/>
            <person name="Osborne B.I."/>
            <person name="Pai G."/>
            <person name="Peterson J."/>
            <person name="Pham P.K."/>
            <person name="Rizzo M."/>
            <person name="Rooney T."/>
            <person name="Rowley D."/>
            <person name="Sakano H."/>
            <person name="Salzberg S.L."/>
            <person name="Schwartz J.R."/>
            <person name="Shinn P."/>
            <person name="Southwick A.M."/>
            <person name="Sun H."/>
            <person name="Tallon L.J."/>
            <person name="Tambunga G."/>
            <person name="Toriumi M.J."/>
            <person name="Town C.D."/>
            <person name="Utterback T."/>
            <person name="Van Aken S."/>
            <person name="Vaysberg M."/>
            <person name="Vysotskaia V.S."/>
            <person name="Walker M."/>
            <person name="Wu D."/>
            <person name="Yu G."/>
            <person name="Fraser C.M."/>
            <person name="Venter J.C."/>
            <person name="Davis R.W."/>
        </authorList>
    </citation>
    <scope>NUCLEOTIDE SEQUENCE [LARGE SCALE GENOMIC DNA]</scope>
    <source>
        <strain>cv. Columbia</strain>
    </source>
</reference>
<dbReference type="GO" id="GO:0060320">
    <property type="term" value="P:rejection of self pollen"/>
    <property type="evidence" value="ECO:0007669"/>
    <property type="project" value="UniProtKB-KW"/>
</dbReference>
<reference evidence="8" key="5">
    <citation type="submission" date="2011-03" db="EMBL/GenBank/DDBJ databases">
        <title>SPH: a novel family of secreted proteins with members implicated in plant defense regulation and development.</title>
        <authorList>
            <person name="Wheeler M.J."/>
            <person name="Bell E.M."/>
            <person name="Holub E.B."/>
            <person name="Ride J."/>
            <person name="Franklin-Tong V.E."/>
            <person name="Franklin F.H."/>
        </authorList>
    </citation>
    <scope>NUCLEOTIDE SEQUENCE</scope>
</reference>
<reference evidence="8" key="4">
    <citation type="submission" date="2010-03" db="EMBL/GenBank/DDBJ databases">
        <authorList>
            <person name="Wheeler M.M.J."/>
        </authorList>
    </citation>
    <scope>NUCLEOTIDE SEQUENCE</scope>
</reference>
<gene>
    <name evidence="8" type="primary">sph68</name>
</gene>
<sequence>MKKLSVFLFVFSLCMLRHVYGAGIRISNELKFKKNLWMRCYSKDDVLGPNIIPNRQYYENIFHINFWHSTRFMCTLRQGPNYIHYQNFTVFKLFSLRDQGGLWDWRAREDGIYLKKEAGEALLNPVYMHKVHDWIY</sequence>
<protein>
    <recommendedName>
        <fullName evidence="6">S-protein homolog</fullName>
    </recommendedName>
</protein>
<dbReference type="ExpressionAtlas" id="Q9LNZ7">
    <property type="expression patterns" value="baseline"/>
</dbReference>
<accession>Q9LNZ7</accession>
<evidence type="ECO:0000256" key="4">
    <source>
        <dbReference type="ARBA" id="ARBA00022525"/>
    </source>
</evidence>
<dbReference type="InterPro" id="IPR010264">
    <property type="entry name" value="Self-incomp_S1"/>
</dbReference>
<keyword evidence="5 6" id="KW-0732">Signal</keyword>
<evidence type="ECO:0000256" key="1">
    <source>
        <dbReference type="ARBA" id="ARBA00004613"/>
    </source>
</evidence>
<evidence type="ECO:0000256" key="6">
    <source>
        <dbReference type="RuleBase" id="RU367044"/>
    </source>
</evidence>
<dbReference type="AlphaFoldDB" id="Q9LNZ7"/>
<dbReference type="Pfam" id="PF05938">
    <property type="entry name" value="Self-incomp_S1"/>
    <property type="match status" value="1"/>
</dbReference>
<dbReference type="EMBL" id="FN691477">
    <property type="protein sequence ID" value="CBL43002.1"/>
    <property type="molecule type" value="Genomic_DNA"/>
</dbReference>
<keyword evidence="4 6" id="KW-0964">Secreted</keyword>
<evidence type="ECO:0000256" key="3">
    <source>
        <dbReference type="ARBA" id="ARBA00022471"/>
    </source>
</evidence>
<comment type="similarity">
    <text evidence="2 6">Belongs to the plant self-incompatibility (S1) protein family.</text>
</comment>
<evidence type="ECO:0000256" key="5">
    <source>
        <dbReference type="ARBA" id="ARBA00022729"/>
    </source>
</evidence>
<organism evidence="7">
    <name type="scientific">Arabidopsis thaliana</name>
    <name type="common">Mouse-ear cress</name>
    <dbReference type="NCBI Taxonomy" id="3702"/>
    <lineage>
        <taxon>Eukaryota</taxon>
        <taxon>Viridiplantae</taxon>
        <taxon>Streptophyta</taxon>
        <taxon>Embryophyta</taxon>
        <taxon>Tracheophyta</taxon>
        <taxon>Spermatophyta</taxon>
        <taxon>Magnoliopsida</taxon>
        <taxon>eudicotyledons</taxon>
        <taxon>Gunneridae</taxon>
        <taxon>Pentapetalae</taxon>
        <taxon>rosids</taxon>
        <taxon>malvids</taxon>
        <taxon>Brassicales</taxon>
        <taxon>Brassicaceae</taxon>
        <taxon>Camelineae</taxon>
        <taxon>Arabidopsis</taxon>
    </lineage>
</organism>
<evidence type="ECO:0000256" key="2">
    <source>
        <dbReference type="ARBA" id="ARBA00005581"/>
    </source>
</evidence>
<dbReference type="PIR" id="B96504">
    <property type="entry name" value="B96504"/>
</dbReference>
<proteinExistence type="inferred from homology"/>
<comment type="subcellular location">
    <subcellularLocation>
        <location evidence="1 6">Secreted</location>
    </subcellularLocation>
</comment>
<keyword evidence="3 6" id="KW-0713">Self-incompatibility</keyword>
<reference evidence="7" key="2">
    <citation type="submission" date="2000-05" db="EMBL/GenBank/DDBJ databases">
        <title>Genomic sequence for Arabidopsis thaliana BAC F9C16 from chromosome I.</title>
        <authorList>
            <person name="Shinn P."/>
            <person name="Brooks S."/>
            <person name="Buehler E."/>
            <person name="Chao Q."/>
            <person name="Johnson-Hopson C."/>
            <person name="Khan S."/>
            <person name="Kieleczawa J."/>
            <person name="Kim C."/>
            <person name="Altafi H."/>
            <person name="Bei Q."/>
            <person name="Chin C."/>
            <person name="Chiou J."/>
            <person name="Choi E."/>
            <person name="Conn L."/>
            <person name="Conway A."/>
            <person name="Gonzales A."/>
            <person name="Hansen N."/>
            <person name="Howing B."/>
            <person name="Koo T."/>
            <person name="Lam B."/>
            <person name="Lee J."/>
            <person name="Lenz C."/>
            <person name="Li J."/>
            <person name="Liu A."/>
            <person name="Liu K."/>
            <person name="Liu S."/>
            <person name="Mukharsky N."/>
            <person name="Nguyen M."/>
            <person name="Palm C."/>
            <person name="Pham P."/>
            <person name="Sakano H."/>
            <person name="Schwartz J."/>
            <person name="Southwick A."/>
            <person name="Thaveri A."/>
            <person name="Toriumi M."/>
            <person name="Vaysberg M."/>
            <person name="Yu G."/>
            <person name="Federspiel N.A."/>
            <person name="Theologis A."/>
            <person name="Ecker J.R."/>
        </authorList>
    </citation>
    <scope>NUCLEOTIDE SEQUENCE</scope>
</reference>
<feature type="signal peptide" evidence="6">
    <location>
        <begin position="1"/>
        <end position="21"/>
    </location>
</feature>
<reference evidence="7" key="3">
    <citation type="submission" date="2000-06" db="EMBL/GenBank/DDBJ databases">
        <authorList>
            <person name="Cheuk R."/>
            <person name="Shinn P."/>
            <person name="Brooks S."/>
            <person name="Buehler E."/>
            <person name="Chao Q."/>
            <person name="Johnson-Hopson C."/>
            <person name="Khan S."/>
            <person name="Kim C."/>
            <person name="Altafi H."/>
            <person name="Bei B."/>
            <person name="Chin C."/>
            <person name="Chiou J."/>
            <person name="Choi E."/>
            <person name="Conn L."/>
            <person name="Conway A."/>
            <person name="Gonzalez A."/>
            <person name="Hansen N."/>
            <person name="Howing B."/>
            <person name="Koo T."/>
            <person name="Lam B."/>
            <person name="Lee J."/>
            <person name="Lenz C."/>
            <person name="Li J."/>
            <person name="Liu A."/>
            <person name="Liu J."/>
            <person name="Liu S."/>
            <person name="Mukharsky N."/>
            <person name="Nguyen M."/>
            <person name="Palm C."/>
            <person name="Pham P."/>
            <person name="Sakano H."/>
            <person name="Schwartz J."/>
            <person name="Southwick A."/>
            <person name="Thaveri A."/>
            <person name="Toriumi M."/>
            <person name="Vaysberg M."/>
            <person name="Yu G."/>
            <person name="Davis R."/>
            <person name="Federspiel N."/>
            <person name="Theologis A."/>
            <person name="Ecker J."/>
        </authorList>
    </citation>
    <scope>NUCLEOTIDE SEQUENCE</scope>
</reference>
<feature type="chain" id="PRO_5010148368" description="S-protein homolog" evidence="6">
    <location>
        <begin position="22"/>
        <end position="136"/>
    </location>
</feature>